<comment type="caution">
    <text evidence="1">The sequence shown here is derived from an EMBL/GenBank/DDBJ whole genome shotgun (WGS) entry which is preliminary data.</text>
</comment>
<organism evidence="1 2">
    <name type="scientific">Streptococcus agalactiae LMG 14747</name>
    <dbReference type="NCBI Taxonomy" id="1154860"/>
    <lineage>
        <taxon>Bacteria</taxon>
        <taxon>Bacillati</taxon>
        <taxon>Bacillota</taxon>
        <taxon>Bacilli</taxon>
        <taxon>Lactobacillales</taxon>
        <taxon>Streptococcaceae</taxon>
        <taxon>Streptococcus</taxon>
    </lineage>
</organism>
<sequence>MFLLSGADGSNSLRDFIPNFSAKISKASKTIDLLSIVFSLQQETSIRRPEGR</sequence>
<proteinExistence type="predicted"/>
<dbReference type="EMBL" id="ANQC01000142">
    <property type="protein sequence ID" value="ESV55739.1"/>
    <property type="molecule type" value="Genomic_DNA"/>
</dbReference>
<gene>
    <name evidence="1" type="ORF">SAG0136_11200</name>
</gene>
<dbReference type="Proteomes" id="UP000018482">
    <property type="component" value="Unassembled WGS sequence"/>
</dbReference>
<protein>
    <submittedName>
        <fullName evidence="1">Uncharacterized protein</fullName>
    </submittedName>
</protein>
<dbReference type="AlphaFoldDB" id="V6Z7Y1"/>
<reference evidence="1 2" key="1">
    <citation type="submission" date="2013-05" db="EMBL/GenBank/DDBJ databases">
        <authorList>
            <person name="Richards V.P."/>
            <person name="Durkin S.A.S."/>
            <person name="Kim M."/>
            <person name="Pavinski Bitar P.D."/>
            <person name="Stanhope M.J."/>
            <person name="Town C.D."/>
            <person name="Venter J.C."/>
        </authorList>
    </citation>
    <scope>NUCLEOTIDE SEQUENCE [LARGE SCALE GENOMIC DNA]</scope>
    <source>
        <strain evidence="1 2">LMG 14747</strain>
    </source>
</reference>
<evidence type="ECO:0000313" key="2">
    <source>
        <dbReference type="Proteomes" id="UP000018482"/>
    </source>
</evidence>
<evidence type="ECO:0000313" key="1">
    <source>
        <dbReference type="EMBL" id="ESV55739.1"/>
    </source>
</evidence>
<accession>V6Z7Y1</accession>
<name>V6Z7Y1_STRAG</name>